<sequence>MGVFAFTTGLPLPSPPRLCDYATADGRLRLHRQLAFITVDCRLVPLPLPLAYYAVIDGRSSSSPAIPIASTSPALLLHSACATKYDVVLIYYKWCSNPQDFYSNILNAYLYSSDEQAFYFNNSDILIGNIGSQLLPRFGKLDSSINIYFPPSEASPIATIPSSNVIFIIKRCCINLRHAHINVKKTARAWIYSRHFDGLLSLTSPSTPSSSALSSSSVNYYPSGSLLQEAGLHQPNHLCCHQSSLLLVAYTIADWFLRLHGWWISSSSLMGNFVSTTNISVTSDGRYHLHVGDLASMTTTSAAANGLFQLQQKDKPTSYLQSQAQGF</sequence>
<reference evidence="2" key="1">
    <citation type="journal article" date="2005" name="Nature">
        <title>The map-based sequence of the rice genome.</title>
        <authorList>
            <consortium name="International rice genome sequencing project (IRGSP)"/>
            <person name="Matsumoto T."/>
            <person name="Wu J."/>
            <person name="Kanamori H."/>
            <person name="Katayose Y."/>
            <person name="Fujisawa M."/>
            <person name="Namiki N."/>
            <person name="Mizuno H."/>
            <person name="Yamamoto K."/>
            <person name="Antonio B.A."/>
            <person name="Baba T."/>
            <person name="Sakata K."/>
            <person name="Nagamura Y."/>
            <person name="Aoki H."/>
            <person name="Arikawa K."/>
            <person name="Arita K."/>
            <person name="Bito T."/>
            <person name="Chiden Y."/>
            <person name="Fujitsuka N."/>
            <person name="Fukunaka R."/>
            <person name="Hamada M."/>
            <person name="Harada C."/>
            <person name="Hayashi A."/>
            <person name="Hijishita S."/>
            <person name="Honda M."/>
            <person name="Hosokawa S."/>
            <person name="Ichikawa Y."/>
            <person name="Idonuma A."/>
            <person name="Iijima M."/>
            <person name="Ikeda M."/>
            <person name="Ikeno M."/>
            <person name="Ito K."/>
            <person name="Ito S."/>
            <person name="Ito T."/>
            <person name="Ito Y."/>
            <person name="Ito Y."/>
            <person name="Iwabuchi A."/>
            <person name="Kamiya K."/>
            <person name="Karasawa W."/>
            <person name="Kurita K."/>
            <person name="Katagiri S."/>
            <person name="Kikuta A."/>
            <person name="Kobayashi H."/>
            <person name="Kobayashi N."/>
            <person name="Machita K."/>
            <person name="Maehara T."/>
            <person name="Masukawa M."/>
            <person name="Mizubayashi T."/>
            <person name="Mukai Y."/>
            <person name="Nagasaki H."/>
            <person name="Nagata Y."/>
            <person name="Naito S."/>
            <person name="Nakashima M."/>
            <person name="Nakama Y."/>
            <person name="Nakamichi Y."/>
            <person name="Nakamura M."/>
            <person name="Meguro A."/>
            <person name="Negishi M."/>
            <person name="Ohta I."/>
            <person name="Ohta T."/>
            <person name="Okamoto M."/>
            <person name="Ono N."/>
            <person name="Saji S."/>
            <person name="Sakaguchi M."/>
            <person name="Sakai K."/>
            <person name="Shibata M."/>
            <person name="Shimokawa T."/>
            <person name="Song J."/>
            <person name="Takazaki Y."/>
            <person name="Terasawa K."/>
            <person name="Tsugane M."/>
            <person name="Tsuji K."/>
            <person name="Ueda S."/>
            <person name="Waki K."/>
            <person name="Yamagata H."/>
            <person name="Yamamoto M."/>
            <person name="Yamamoto S."/>
            <person name="Yamane H."/>
            <person name="Yoshiki S."/>
            <person name="Yoshihara R."/>
            <person name="Yukawa K."/>
            <person name="Zhong H."/>
            <person name="Yano M."/>
            <person name="Yuan Q."/>
            <person name="Ouyang S."/>
            <person name="Liu J."/>
            <person name="Jones K.M."/>
            <person name="Gansberger K."/>
            <person name="Moffat K."/>
            <person name="Hill J."/>
            <person name="Bera J."/>
            <person name="Fadrosh D."/>
            <person name="Jin S."/>
            <person name="Johri S."/>
            <person name="Kim M."/>
            <person name="Overton L."/>
            <person name="Reardon M."/>
            <person name="Tsitrin T."/>
            <person name="Vuong H."/>
            <person name="Weaver B."/>
            <person name="Ciecko A."/>
            <person name="Tallon L."/>
            <person name="Jackson J."/>
            <person name="Pai G."/>
            <person name="Aken S.V."/>
            <person name="Utterback T."/>
            <person name="Reidmuller S."/>
            <person name="Feldblyum T."/>
            <person name="Hsiao J."/>
            <person name="Zismann V."/>
            <person name="Iobst S."/>
            <person name="de Vazeille A.R."/>
            <person name="Buell C.R."/>
            <person name="Ying K."/>
            <person name="Li Y."/>
            <person name="Lu T."/>
            <person name="Huang Y."/>
            <person name="Zhao Q."/>
            <person name="Feng Q."/>
            <person name="Zhang L."/>
            <person name="Zhu J."/>
            <person name="Weng Q."/>
            <person name="Mu J."/>
            <person name="Lu Y."/>
            <person name="Fan D."/>
            <person name="Liu Y."/>
            <person name="Guan J."/>
            <person name="Zhang Y."/>
            <person name="Yu S."/>
            <person name="Liu X."/>
            <person name="Zhang Y."/>
            <person name="Hong G."/>
            <person name="Han B."/>
            <person name="Choisne N."/>
            <person name="Demange N."/>
            <person name="Orjeda G."/>
            <person name="Samain S."/>
            <person name="Cattolico L."/>
            <person name="Pelletier E."/>
            <person name="Couloux A."/>
            <person name="Segurens B."/>
            <person name="Wincker P."/>
            <person name="D'Hont A."/>
            <person name="Scarpelli C."/>
            <person name="Weissenbach J."/>
            <person name="Salanoubat M."/>
            <person name="Quetier F."/>
            <person name="Yu Y."/>
            <person name="Kim H.R."/>
            <person name="Rambo T."/>
            <person name="Currie J."/>
            <person name="Collura K."/>
            <person name="Luo M."/>
            <person name="Yang T."/>
            <person name="Ammiraju J.S.S."/>
            <person name="Engler F."/>
            <person name="Soderlund C."/>
            <person name="Wing R.A."/>
            <person name="Palmer L.E."/>
            <person name="de la Bastide M."/>
            <person name="Spiegel L."/>
            <person name="Nascimento L."/>
            <person name="Zutavern T."/>
            <person name="O'Shaughnessy A."/>
            <person name="Dike S."/>
            <person name="Dedhia N."/>
            <person name="Preston R."/>
            <person name="Balija V."/>
            <person name="McCombie W.R."/>
            <person name="Chow T."/>
            <person name="Chen H."/>
            <person name="Chung M."/>
            <person name="Chen C."/>
            <person name="Shaw J."/>
            <person name="Wu H."/>
            <person name="Hsiao K."/>
            <person name="Chao Y."/>
            <person name="Chu M."/>
            <person name="Cheng C."/>
            <person name="Hour A."/>
            <person name="Lee P."/>
            <person name="Lin S."/>
            <person name="Lin Y."/>
            <person name="Liou J."/>
            <person name="Liu S."/>
            <person name="Hsing Y."/>
            <person name="Raghuvanshi S."/>
            <person name="Mohanty A."/>
            <person name="Bharti A.K."/>
            <person name="Gaur A."/>
            <person name="Gupta V."/>
            <person name="Kumar D."/>
            <person name="Ravi V."/>
            <person name="Vij S."/>
            <person name="Kapur A."/>
            <person name="Khurana P."/>
            <person name="Khurana P."/>
            <person name="Khurana J.P."/>
            <person name="Tyagi A.K."/>
            <person name="Gaikwad K."/>
            <person name="Singh A."/>
            <person name="Dalal V."/>
            <person name="Srivastava S."/>
            <person name="Dixit A."/>
            <person name="Pal A.K."/>
            <person name="Ghazi I.A."/>
            <person name="Yadav M."/>
            <person name="Pandit A."/>
            <person name="Bhargava A."/>
            <person name="Sureshbabu K."/>
            <person name="Batra K."/>
            <person name="Sharma T.R."/>
            <person name="Mohapatra T."/>
            <person name="Singh N.K."/>
            <person name="Messing J."/>
            <person name="Nelson A.B."/>
            <person name="Fuks G."/>
            <person name="Kavchok S."/>
            <person name="Keizer G."/>
            <person name="Linton E."/>
            <person name="Llaca V."/>
            <person name="Song R."/>
            <person name="Tanyolac B."/>
            <person name="Young S."/>
            <person name="Ho-Il K."/>
            <person name="Hahn J.H."/>
            <person name="Sangsakoo G."/>
            <person name="Vanavichit A."/>
            <person name="de Mattos Luiz.A.T."/>
            <person name="Zimmer P.D."/>
            <person name="Malone G."/>
            <person name="Dellagostin O."/>
            <person name="de Oliveira A.C."/>
            <person name="Bevan M."/>
            <person name="Bancroft I."/>
            <person name="Minx P."/>
            <person name="Cordum H."/>
            <person name="Wilson R."/>
            <person name="Cheng Z."/>
            <person name="Jin W."/>
            <person name="Jiang J."/>
            <person name="Leong S.A."/>
            <person name="Iwama H."/>
            <person name="Gojobori T."/>
            <person name="Itoh T."/>
            <person name="Niimura Y."/>
            <person name="Fujii Y."/>
            <person name="Habara T."/>
            <person name="Sakai H."/>
            <person name="Sato Y."/>
            <person name="Wilson G."/>
            <person name="Kumar K."/>
            <person name="McCouch S."/>
            <person name="Juretic N."/>
            <person name="Hoen D."/>
            <person name="Wright S."/>
            <person name="Bruskiewich R."/>
            <person name="Bureau T."/>
            <person name="Miyao A."/>
            <person name="Hirochika H."/>
            <person name="Nishikawa T."/>
            <person name="Kadowaki K."/>
            <person name="Sugiura M."/>
            <person name="Burr B."/>
            <person name="Sasaki T."/>
        </authorList>
    </citation>
    <scope>NUCLEOTIDE SEQUENCE [LARGE SCALE GENOMIC DNA]</scope>
    <source>
        <strain evidence="2">cv. Nipponbare</strain>
    </source>
</reference>
<protein>
    <submittedName>
        <fullName evidence="1">Uncharacterized protein</fullName>
    </submittedName>
</protein>
<organism evidence="1 2">
    <name type="scientific">Oryza sativa subsp. japonica</name>
    <name type="common">Rice</name>
    <dbReference type="NCBI Taxonomy" id="39947"/>
    <lineage>
        <taxon>Eukaryota</taxon>
        <taxon>Viridiplantae</taxon>
        <taxon>Streptophyta</taxon>
        <taxon>Embryophyta</taxon>
        <taxon>Tracheophyta</taxon>
        <taxon>Spermatophyta</taxon>
        <taxon>Magnoliopsida</taxon>
        <taxon>Liliopsida</taxon>
        <taxon>Poales</taxon>
        <taxon>Poaceae</taxon>
        <taxon>BOP clade</taxon>
        <taxon>Oryzoideae</taxon>
        <taxon>Oryzeae</taxon>
        <taxon>Oryzinae</taxon>
        <taxon>Oryza</taxon>
        <taxon>Oryza sativa</taxon>
    </lineage>
</organism>
<dbReference type="EMBL" id="AP005569">
    <property type="protein sequence ID" value="BAD16226.1"/>
    <property type="molecule type" value="Genomic_DNA"/>
</dbReference>
<gene>
    <name evidence="1" type="primary">OJ1310_F05.11</name>
</gene>
<dbReference type="AlphaFoldDB" id="Q6YYV4"/>
<proteinExistence type="predicted"/>
<dbReference type="InterPro" id="IPR005213">
    <property type="entry name" value="HGWP_repeat"/>
</dbReference>
<name>Q6YYV4_ORYSJ</name>
<dbReference type="Proteomes" id="UP000000763">
    <property type="component" value="Chromosome 9"/>
</dbReference>
<evidence type="ECO:0000313" key="2">
    <source>
        <dbReference type="Proteomes" id="UP000000763"/>
    </source>
</evidence>
<accession>Q6YYV4</accession>
<evidence type="ECO:0000313" key="1">
    <source>
        <dbReference type="EMBL" id="BAD16226.1"/>
    </source>
</evidence>
<reference evidence="2" key="2">
    <citation type="journal article" date="2008" name="Nucleic Acids Res.">
        <title>The rice annotation project database (RAP-DB): 2008 update.</title>
        <authorList>
            <consortium name="The rice annotation project (RAP)"/>
        </authorList>
    </citation>
    <scope>GENOME REANNOTATION</scope>
    <source>
        <strain evidence="2">cv. Nipponbare</strain>
    </source>
</reference>
<dbReference type="Pfam" id="PF03578">
    <property type="entry name" value="HGWP"/>
    <property type="match status" value="1"/>
</dbReference>